<name>A0A9N9YDW2_9HYPO</name>
<evidence type="ECO:0000313" key="8">
    <source>
        <dbReference type="Proteomes" id="UP000696573"/>
    </source>
</evidence>
<dbReference type="EMBL" id="CABFNQ020000506">
    <property type="protein sequence ID" value="CAH0017527.1"/>
    <property type="molecule type" value="Genomic_DNA"/>
</dbReference>
<evidence type="ECO:0000256" key="5">
    <source>
        <dbReference type="ARBA" id="ARBA00023136"/>
    </source>
</evidence>
<evidence type="ECO:0000256" key="1">
    <source>
        <dbReference type="ARBA" id="ARBA00003594"/>
    </source>
</evidence>
<dbReference type="Proteomes" id="UP000696573">
    <property type="component" value="Unassembled WGS sequence"/>
</dbReference>
<comment type="caution">
    <text evidence="7">The sequence shown here is derived from an EMBL/GenBank/DDBJ whole genome shotgun (WGS) entry which is preliminary data.</text>
</comment>
<proteinExistence type="inferred from homology"/>
<dbReference type="GO" id="GO:0005780">
    <property type="term" value="C:extrinsic component of intraperoxisomal membrane"/>
    <property type="evidence" value="ECO:0007669"/>
    <property type="project" value="InterPro"/>
</dbReference>
<feature type="region of interest" description="Disordered" evidence="6">
    <location>
        <begin position="364"/>
        <end position="385"/>
    </location>
</feature>
<keyword evidence="8" id="KW-1185">Reference proteome</keyword>
<keyword evidence="5" id="KW-0472">Membrane</keyword>
<feature type="region of interest" description="Disordered" evidence="6">
    <location>
        <begin position="419"/>
        <end position="447"/>
    </location>
</feature>
<dbReference type="OrthoDB" id="4097008at2759"/>
<dbReference type="InterPro" id="IPR024758">
    <property type="entry name" value="Inp1"/>
</dbReference>
<accession>A0A9N9YDW2</accession>
<gene>
    <name evidence="7" type="ORF">CRHIZ90672A_00007224</name>
</gene>
<comment type="similarity">
    <text evidence="3">Belongs to the INP1 family.</text>
</comment>
<protein>
    <recommendedName>
        <fullName evidence="4">Inheritance of peroxisomes protein 1</fullName>
    </recommendedName>
</protein>
<evidence type="ECO:0000256" key="3">
    <source>
        <dbReference type="ARBA" id="ARBA00010707"/>
    </source>
</evidence>
<evidence type="ECO:0000256" key="6">
    <source>
        <dbReference type="SAM" id="MobiDB-lite"/>
    </source>
</evidence>
<comment type="function">
    <text evidence="1">Required for peroxisome inheritance.</text>
</comment>
<feature type="compositionally biased region" description="Polar residues" evidence="6">
    <location>
        <begin position="369"/>
        <end position="380"/>
    </location>
</feature>
<dbReference type="GO" id="GO:0045033">
    <property type="term" value="P:peroxisome inheritance"/>
    <property type="evidence" value="ECO:0007669"/>
    <property type="project" value="InterPro"/>
</dbReference>
<comment type="subcellular location">
    <subcellularLocation>
        <location evidence="2">Peroxisome membrane</location>
        <topology evidence="2">Peripheral membrane protein</topology>
    </subcellularLocation>
</comment>
<organism evidence="7 8">
    <name type="scientific">Clonostachys rhizophaga</name>
    <dbReference type="NCBI Taxonomy" id="160324"/>
    <lineage>
        <taxon>Eukaryota</taxon>
        <taxon>Fungi</taxon>
        <taxon>Dikarya</taxon>
        <taxon>Ascomycota</taxon>
        <taxon>Pezizomycotina</taxon>
        <taxon>Sordariomycetes</taxon>
        <taxon>Hypocreomycetidae</taxon>
        <taxon>Hypocreales</taxon>
        <taxon>Bionectriaceae</taxon>
        <taxon>Clonostachys</taxon>
    </lineage>
</organism>
<evidence type="ECO:0000256" key="2">
    <source>
        <dbReference type="ARBA" id="ARBA00004421"/>
    </source>
</evidence>
<feature type="region of interest" description="Disordered" evidence="6">
    <location>
        <begin position="1"/>
        <end position="37"/>
    </location>
</feature>
<dbReference type="Pfam" id="PF12634">
    <property type="entry name" value="Inp1"/>
    <property type="match status" value="1"/>
</dbReference>
<feature type="compositionally biased region" description="Polar residues" evidence="6">
    <location>
        <begin position="432"/>
        <end position="447"/>
    </location>
</feature>
<evidence type="ECO:0000256" key="4">
    <source>
        <dbReference type="ARBA" id="ARBA00021397"/>
    </source>
</evidence>
<sequence length="531" mass="58120">MDSPEVRPPGFRAPRRVASAPVTPRPHTAEHPPADDPVETLYYHPNVKIVAFTSSGKALLQNTDAAREEAGTLLASSPVERTLAVDEENTVFVLQIRRPNYWRIELQESWDSGDRSTPDALREVLGMILQFEKTYCPFKRSFTVEVEEPTTPTIKKAWTPKHTPNSGPMMGIVTPELGSPASPQIARTLFDSSGRRRSQGYDLGTCNIRGLGLRSMLSDDHPLSMAGSRRSLDLLLGVEGSAAHGSLMSGITGETDSKLEESPVVSRIVEDIQSRSVTDTVPIAPRDPFTDNTAASIWNDSIVGSPEHFHGLMEHHAIDGVKPLERALSAPLFPTHSTSQPRRAVPETILENGDDNLVELDDSEASGRISPSPSQDSFHSVKSWESIDNSSPIPLGQNFSANSGVSSSTALEIRQSFVRRRARHRSKKSESDIPTNGNGHASVPAPNNNADQYQAVLGMGFLEQARSLPLFILAKTVEILLGPPAYLIKLMLRIAARIIAGEWRGQDVGYDEDGEQIPVHWDLSDDDEQID</sequence>
<evidence type="ECO:0000313" key="7">
    <source>
        <dbReference type="EMBL" id="CAH0017527.1"/>
    </source>
</evidence>
<dbReference type="AlphaFoldDB" id="A0A9N9YDW2"/>
<reference evidence="7" key="1">
    <citation type="submission" date="2021-10" db="EMBL/GenBank/DDBJ databases">
        <authorList>
            <person name="Piombo E."/>
        </authorList>
    </citation>
    <scope>NUCLEOTIDE SEQUENCE</scope>
</reference>